<keyword evidence="4" id="KW-0611">Plant defense</keyword>
<sequence length="245" mass="26334">MAEDAQSGSLEYTPTWIVAVICFIIGLISLIAERGLHRLGKFLKRRHQDAPYEALQKLQAASKPVIQVDADVAAPPPPPVSLTSEFVVYHVMENAKEDEPSVNRLVRKNRARTDAKAGGSGVATAGEAIKLLGAGASGSQGGRSDVAGAASQGRSPIIPETGPLVFETGLDVGDDCTSLKSAKTFVELIVLHALKARFSRRHLFESLDLFDSGLCNIINEYVFLKGQARYPHRVGVEAIKNKKTC</sequence>
<gene>
    <name evidence="10" type="ORF">CTI12_AA609960</name>
</gene>
<comment type="caution">
    <text evidence="10">The sequence shown here is derived from an EMBL/GenBank/DDBJ whole genome shotgun (WGS) entry which is preliminary data.</text>
</comment>
<keyword evidence="11" id="KW-1185">Reference proteome</keyword>
<dbReference type="EMBL" id="PKPP01020057">
    <property type="protein sequence ID" value="PWA35418.1"/>
    <property type="molecule type" value="Genomic_DNA"/>
</dbReference>
<proteinExistence type="inferred from homology"/>
<dbReference type="GO" id="GO:0016020">
    <property type="term" value="C:membrane"/>
    <property type="evidence" value="ECO:0007669"/>
    <property type="project" value="UniProtKB-SubCell"/>
</dbReference>
<evidence type="ECO:0000313" key="11">
    <source>
        <dbReference type="Proteomes" id="UP000245207"/>
    </source>
</evidence>
<accession>A0A2U1KFD4</accession>
<evidence type="ECO:0000256" key="5">
    <source>
        <dbReference type="ARBA" id="ARBA00022989"/>
    </source>
</evidence>
<keyword evidence="6 9" id="KW-0472">Membrane</keyword>
<evidence type="ECO:0000256" key="4">
    <source>
        <dbReference type="ARBA" id="ARBA00022821"/>
    </source>
</evidence>
<dbReference type="PANTHER" id="PTHR31942">
    <property type="entry name" value="MLO-LIKE PROTEIN 1"/>
    <property type="match status" value="1"/>
</dbReference>
<evidence type="ECO:0000256" key="9">
    <source>
        <dbReference type="SAM" id="Phobius"/>
    </source>
</evidence>
<comment type="subcellular location">
    <subcellularLocation>
        <location evidence="1">Membrane</location>
        <topology evidence="1">Multi-pass membrane protein</topology>
    </subcellularLocation>
</comment>
<reference evidence="10 11" key="1">
    <citation type="journal article" date="2018" name="Mol. Plant">
        <title>The genome of Artemisia annua provides insight into the evolution of Asteraceae family and artemisinin biosynthesis.</title>
        <authorList>
            <person name="Shen Q."/>
            <person name="Zhang L."/>
            <person name="Liao Z."/>
            <person name="Wang S."/>
            <person name="Yan T."/>
            <person name="Shi P."/>
            <person name="Liu M."/>
            <person name="Fu X."/>
            <person name="Pan Q."/>
            <person name="Wang Y."/>
            <person name="Lv Z."/>
            <person name="Lu X."/>
            <person name="Zhang F."/>
            <person name="Jiang W."/>
            <person name="Ma Y."/>
            <person name="Chen M."/>
            <person name="Hao X."/>
            <person name="Li L."/>
            <person name="Tang Y."/>
            <person name="Lv G."/>
            <person name="Zhou Y."/>
            <person name="Sun X."/>
            <person name="Brodelius P.E."/>
            <person name="Rose J.K.C."/>
            <person name="Tang K."/>
        </authorList>
    </citation>
    <scope>NUCLEOTIDE SEQUENCE [LARGE SCALE GENOMIC DNA]</scope>
    <source>
        <strain evidence="11">cv. Huhao1</strain>
        <tissue evidence="10">Leaf</tissue>
    </source>
</reference>
<dbReference type="InterPro" id="IPR004326">
    <property type="entry name" value="Mlo"/>
</dbReference>
<feature type="region of interest" description="Disordered" evidence="8">
    <location>
        <begin position="136"/>
        <end position="155"/>
    </location>
</feature>
<evidence type="ECO:0000313" key="10">
    <source>
        <dbReference type="EMBL" id="PWA35418.1"/>
    </source>
</evidence>
<dbReference type="OrthoDB" id="1388414at2759"/>
<dbReference type="PANTHER" id="PTHR31942:SF54">
    <property type="entry name" value="MLO-LIKE PROTEIN 13"/>
    <property type="match status" value="1"/>
</dbReference>
<evidence type="ECO:0000256" key="8">
    <source>
        <dbReference type="SAM" id="MobiDB-lite"/>
    </source>
</evidence>
<evidence type="ECO:0000256" key="6">
    <source>
        <dbReference type="ARBA" id="ARBA00023136"/>
    </source>
</evidence>
<dbReference type="GO" id="GO:0006952">
    <property type="term" value="P:defense response"/>
    <property type="evidence" value="ECO:0007669"/>
    <property type="project" value="UniProtKB-KW"/>
</dbReference>
<dbReference type="Pfam" id="PF03094">
    <property type="entry name" value="Mlo"/>
    <property type="match status" value="1"/>
</dbReference>
<comment type="similarity">
    <text evidence="2">Belongs to the MLO family.</text>
</comment>
<protein>
    <submittedName>
        <fullName evidence="10">MLO-like protein 13</fullName>
    </submittedName>
</protein>
<name>A0A2U1KFD4_ARTAN</name>
<feature type="transmembrane region" description="Helical" evidence="9">
    <location>
        <begin position="16"/>
        <end position="36"/>
    </location>
</feature>
<keyword evidence="5 9" id="KW-1133">Transmembrane helix</keyword>
<evidence type="ECO:0000256" key="1">
    <source>
        <dbReference type="ARBA" id="ARBA00004141"/>
    </source>
</evidence>
<dbReference type="STRING" id="35608.A0A2U1KFD4"/>
<dbReference type="AlphaFoldDB" id="A0A2U1KFD4"/>
<dbReference type="Proteomes" id="UP000245207">
    <property type="component" value="Unassembled WGS sequence"/>
</dbReference>
<evidence type="ECO:0000256" key="3">
    <source>
        <dbReference type="ARBA" id="ARBA00022692"/>
    </source>
</evidence>
<keyword evidence="7" id="KW-0568">Pathogenesis-related protein</keyword>
<evidence type="ECO:0000256" key="2">
    <source>
        <dbReference type="ARBA" id="ARBA00006574"/>
    </source>
</evidence>
<keyword evidence="3 9" id="KW-0812">Transmembrane</keyword>
<organism evidence="10 11">
    <name type="scientific">Artemisia annua</name>
    <name type="common">Sweet wormwood</name>
    <dbReference type="NCBI Taxonomy" id="35608"/>
    <lineage>
        <taxon>Eukaryota</taxon>
        <taxon>Viridiplantae</taxon>
        <taxon>Streptophyta</taxon>
        <taxon>Embryophyta</taxon>
        <taxon>Tracheophyta</taxon>
        <taxon>Spermatophyta</taxon>
        <taxon>Magnoliopsida</taxon>
        <taxon>eudicotyledons</taxon>
        <taxon>Gunneridae</taxon>
        <taxon>Pentapetalae</taxon>
        <taxon>asterids</taxon>
        <taxon>campanulids</taxon>
        <taxon>Asterales</taxon>
        <taxon>Asteraceae</taxon>
        <taxon>Asteroideae</taxon>
        <taxon>Anthemideae</taxon>
        <taxon>Artemisiinae</taxon>
        <taxon>Artemisia</taxon>
    </lineage>
</organism>
<evidence type="ECO:0000256" key="7">
    <source>
        <dbReference type="ARBA" id="ARBA00023265"/>
    </source>
</evidence>